<sequence length="221" mass="25167">MITLGIIGVVAAMTLPVLIQKNNNRVVETRLKKFYSSINQAILMAEKDYGDKKDWYDISLSGSEIDSDGNIVAGTSNQEKWFNKYLAPYMKVVKTKSLRDDGRFIVYFADGSALSSSRGDHMQDLIFYPGDPDRCLKKYSRFGALGKCAFMFFYSPNCNSYNCAYHYNKGPEPYKYAWDGNIKSLYKGLYSCGNSNSHYCTAIIQLNGWKIPDDYPYKVSY</sequence>
<comment type="caution">
    <text evidence="2">The sequence shown here is derived from an EMBL/GenBank/DDBJ whole genome shotgun (WGS) entry which is preliminary data.</text>
</comment>
<reference evidence="2" key="2">
    <citation type="journal article" date="2021" name="PeerJ">
        <title>Extensive microbial diversity within the chicken gut microbiome revealed by metagenomics and culture.</title>
        <authorList>
            <person name="Gilroy R."/>
            <person name="Ravi A."/>
            <person name="Getino M."/>
            <person name="Pursley I."/>
            <person name="Horton D.L."/>
            <person name="Alikhan N.F."/>
            <person name="Baker D."/>
            <person name="Gharbi K."/>
            <person name="Hall N."/>
            <person name="Watson M."/>
            <person name="Adriaenssens E.M."/>
            <person name="Foster-Nyarko E."/>
            <person name="Jarju S."/>
            <person name="Secka A."/>
            <person name="Antonio M."/>
            <person name="Oren A."/>
            <person name="Chaudhuri R.R."/>
            <person name="La Ragione R."/>
            <person name="Hildebrand F."/>
            <person name="Pallen M.J."/>
        </authorList>
    </citation>
    <scope>NUCLEOTIDE SEQUENCE</scope>
    <source>
        <strain evidence="2">6276</strain>
    </source>
</reference>
<dbReference type="Pfam" id="PF20318">
    <property type="entry name" value="DUF6613"/>
    <property type="match status" value="1"/>
</dbReference>
<proteinExistence type="predicted"/>
<dbReference type="AlphaFoldDB" id="A0A9D1F0F7"/>
<reference evidence="2" key="1">
    <citation type="submission" date="2020-10" db="EMBL/GenBank/DDBJ databases">
        <authorList>
            <person name="Gilroy R."/>
        </authorList>
    </citation>
    <scope>NUCLEOTIDE SEQUENCE</scope>
    <source>
        <strain evidence="2">6276</strain>
    </source>
</reference>
<gene>
    <name evidence="2" type="ORF">IAC10_09865</name>
</gene>
<accession>A0A9D1F0F7</accession>
<feature type="domain" description="DUF6613" evidence="1">
    <location>
        <begin position="18"/>
        <end position="219"/>
    </location>
</feature>
<dbReference type="InterPro" id="IPR046721">
    <property type="entry name" value="DUF6613"/>
</dbReference>
<organism evidence="2 3">
    <name type="scientific">Candidatus Scatousia excrementigallinarum</name>
    <dbReference type="NCBI Taxonomy" id="2840935"/>
    <lineage>
        <taxon>Bacteria</taxon>
        <taxon>Candidatus Scatousia</taxon>
    </lineage>
</organism>
<evidence type="ECO:0000313" key="2">
    <source>
        <dbReference type="EMBL" id="HIS36915.1"/>
    </source>
</evidence>
<dbReference type="EMBL" id="DVIU01000196">
    <property type="protein sequence ID" value="HIS36915.1"/>
    <property type="molecule type" value="Genomic_DNA"/>
</dbReference>
<evidence type="ECO:0000259" key="1">
    <source>
        <dbReference type="Pfam" id="PF20318"/>
    </source>
</evidence>
<protein>
    <recommendedName>
        <fullName evidence="1">DUF6613 domain-containing protein</fullName>
    </recommendedName>
</protein>
<evidence type="ECO:0000313" key="3">
    <source>
        <dbReference type="Proteomes" id="UP000823928"/>
    </source>
</evidence>
<name>A0A9D1F0F7_9BACT</name>
<dbReference type="Proteomes" id="UP000823928">
    <property type="component" value="Unassembled WGS sequence"/>
</dbReference>